<feature type="disulfide bond" evidence="7">
    <location>
        <begin position="659"/>
        <end position="669"/>
    </location>
</feature>
<evidence type="ECO:0000256" key="7">
    <source>
        <dbReference type="PROSITE-ProRule" id="PRU00196"/>
    </source>
</evidence>
<feature type="disulfide bond" evidence="7">
    <location>
        <begin position="196"/>
        <end position="206"/>
    </location>
</feature>
<reference evidence="12 13" key="1">
    <citation type="submission" date="2016-04" db="EMBL/GenBank/DDBJ databases">
        <title>Polished mammalian reference genomes with single-molecule sequencing and chromosome conformation capture applied to the Capra hircus genome.</title>
        <authorList>
            <person name="Bickhart D.M."/>
            <person name="Koren S."/>
            <person name="Rosen B."/>
            <person name="Hastie A."/>
            <person name="Liachko I."/>
            <person name="Sullivan S.T."/>
            <person name="Burton J."/>
            <person name="Sayre B.L."/>
            <person name="Huson H.J."/>
            <person name="Lee J."/>
            <person name="Lam E."/>
            <person name="Kelley C.M."/>
            <person name="Hutchison J.L."/>
            <person name="Zhou Y."/>
            <person name="Sun J."/>
            <person name="Crisa A."/>
            <person name="Schwartz J.C."/>
            <person name="Hammond J.A."/>
            <person name="Schroeder S.G."/>
            <person name="Liu G.E."/>
            <person name="Dunham M."/>
            <person name="Shendure J."/>
            <person name="Sonstegard T.S."/>
            <person name="Phillippy A.M."/>
            <person name="Van Tassell C.P."/>
            <person name="Smith T.P."/>
        </authorList>
    </citation>
    <scope>NUCLEOTIDE SEQUENCE [LARGE SCALE GENOMIC DNA]</scope>
</reference>
<keyword evidence="5 7" id="KW-1015">Disulfide bond</keyword>
<feature type="transmembrane region" description="Helical" evidence="9">
    <location>
        <begin position="703"/>
        <end position="726"/>
    </location>
</feature>
<feature type="domain" description="SRCR" evidence="11">
    <location>
        <begin position="366"/>
        <end position="466"/>
    </location>
</feature>
<dbReference type="PRINTS" id="PR00258">
    <property type="entry name" value="SPERACTRCPTR"/>
</dbReference>
<feature type="disulfide bond" evidence="7">
    <location>
        <begin position="615"/>
        <end position="679"/>
    </location>
</feature>
<feature type="domain" description="SRCR" evidence="11">
    <location>
        <begin position="232"/>
        <end position="330"/>
    </location>
</feature>
<dbReference type="FunFam" id="3.10.250.10:FF:000004">
    <property type="entry name" value="Scavenger receptor cysteine-rich type 1 protein M130"/>
    <property type="match status" value="2"/>
</dbReference>
<dbReference type="Ensembl" id="ENSCHIT00000018567.1">
    <property type="protein sequence ID" value="ENSCHIP00000010784.1"/>
    <property type="gene ID" value="ENSCHIG00000013145.1"/>
</dbReference>
<evidence type="ECO:0000256" key="2">
    <source>
        <dbReference type="ARBA" id="ARBA00022525"/>
    </source>
</evidence>
<feature type="disulfide bond" evidence="7">
    <location>
        <begin position="435"/>
        <end position="445"/>
    </location>
</feature>
<sequence>IALGSILIFTILILPIYEHGSRQLRLVDGGGPCAGRVEIRDQGSWGTICDYRWDLKDARVVCRQLGCGKALQATVSSSFGAGSGPIWLDNLWCTGKESHVWRCSSRGWGKHYCDHSQDAGVICSGFVRLAGGDGPCSGRVEVHSGEAWTPVSDGNFTLPTAQVICAELGCGKAVSVLGQVPFRESDGQVWAEEFRCEGEEPKLWWCPRVPCPGGTCHHSGAVQVACSVYTDIRLMKNGTSSCEGQVEMNISGRWRAFCASHWSLANANVVCRQLGCGVAISTPNGAEGSDQLWKARFHCSGTESFLWKCPVTALGVPDCSHGNTASVICSGNQTQVLSQCNDSVSEPAGFATSEESAPYCSDSRQLRLVDGGGPCAGRVEILAQGSWGTICDDGWDLDDARVVCRQLGCGEALNATGSAHFGAGSGPIWLDDLNCAGNESQVWRCPSRGWGQHDCRHKEDAGVICSEFLALRMVSEDQQCAGWLEVFYNGTWGSVCRSPMDDVTVSIICSQLGCGDSGTLSSSVALREGSRPRWVDLIQCRKTDTSLWQCPSDPWKYSSCSSKEEAYISCAGRRPKSCPTAAPCTDREKLRLRGGDSECSGRVEVWHSGSWGTVCDDSWSLAEAEVVCQQLGCGQALEALRAATFGPGNGSIWLDEVRCGGRESSLWDCAAEPWGQSNCKHEEDAGVRCSGTRTTSNPLPGVFSLPGVLCLILGALLFLVLVILVTQLLRWRAERRDLSSHEDALAEAVYEELDDFVTRKEGLLGSPDQRTDVPAENYDDAEEVLVPGAPPASQRSEEKVFPEENGARSPQKGSSLNFSREVADLGEGEESPWLLQGKKGDPGYDDVELSALGTPLVTFP</sequence>
<dbReference type="InterPro" id="IPR001190">
    <property type="entry name" value="SRCR"/>
</dbReference>
<evidence type="ECO:0000256" key="3">
    <source>
        <dbReference type="ARBA" id="ARBA00022729"/>
    </source>
</evidence>
<feature type="signal peptide" evidence="10">
    <location>
        <begin position="1"/>
        <end position="23"/>
    </location>
</feature>
<comment type="subcellular location">
    <subcellularLocation>
        <location evidence="1">Secreted</location>
    </subcellularLocation>
</comment>
<keyword evidence="9" id="KW-0812">Transmembrane</keyword>
<evidence type="ECO:0000256" key="6">
    <source>
        <dbReference type="ARBA" id="ARBA00023180"/>
    </source>
</evidence>
<feature type="domain" description="SRCR" evidence="11">
    <location>
        <begin position="24"/>
        <end position="124"/>
    </location>
</feature>
<dbReference type="GeneTree" id="ENSGT00940000157963"/>
<comment type="caution">
    <text evidence="7">Lacks conserved residue(s) required for the propagation of feature annotation.</text>
</comment>
<dbReference type="PANTHER" id="PTHR48071">
    <property type="entry name" value="SRCR DOMAIN-CONTAINING PROTEIN"/>
    <property type="match status" value="1"/>
</dbReference>
<dbReference type="InterPro" id="IPR036772">
    <property type="entry name" value="SRCR-like_dom_sf"/>
</dbReference>
<evidence type="ECO:0000256" key="1">
    <source>
        <dbReference type="ARBA" id="ARBA00004613"/>
    </source>
</evidence>
<dbReference type="FunFam" id="3.10.250.10:FF:000012">
    <property type="entry name" value="CD163 molecule like 1"/>
    <property type="match status" value="1"/>
</dbReference>
<keyword evidence="9" id="KW-1133">Transmembrane helix</keyword>
<evidence type="ECO:0000256" key="5">
    <source>
        <dbReference type="ARBA" id="ARBA00023157"/>
    </source>
</evidence>
<feature type="domain" description="SRCR" evidence="11">
    <location>
        <begin position="590"/>
        <end position="690"/>
    </location>
</feature>
<proteinExistence type="predicted"/>
<feature type="chain" id="PRO_5019301245" description="SRCR domain-containing protein" evidence="10">
    <location>
        <begin position="24"/>
        <end position="860"/>
    </location>
</feature>
<dbReference type="GO" id="GO:0005886">
    <property type="term" value="C:plasma membrane"/>
    <property type="evidence" value="ECO:0007669"/>
    <property type="project" value="TreeGrafter"/>
</dbReference>
<dbReference type="GO" id="GO:0031638">
    <property type="term" value="P:zymogen activation"/>
    <property type="evidence" value="ECO:0007669"/>
    <property type="project" value="TreeGrafter"/>
</dbReference>
<keyword evidence="9" id="KW-0472">Membrane</keyword>
<feature type="compositionally biased region" description="Basic and acidic residues" evidence="8">
    <location>
        <begin position="795"/>
        <end position="806"/>
    </location>
</feature>
<keyword evidence="3 10" id="KW-0732">Signal</keyword>
<feature type="region of interest" description="Disordered" evidence="8">
    <location>
        <begin position="784"/>
        <end position="846"/>
    </location>
</feature>
<evidence type="ECO:0000256" key="9">
    <source>
        <dbReference type="SAM" id="Phobius"/>
    </source>
</evidence>
<feature type="domain" description="SRCR" evidence="11">
    <location>
        <begin position="471"/>
        <end position="571"/>
    </location>
</feature>
<dbReference type="PANTHER" id="PTHR48071:SF15">
    <property type="entry name" value="SRCR DOMAIN-CONTAINING PROTEIN"/>
    <property type="match status" value="1"/>
</dbReference>
<dbReference type="SMART" id="SM00202">
    <property type="entry name" value="SR"/>
    <property type="match status" value="6"/>
</dbReference>
<keyword evidence="13" id="KW-1185">Reference proteome</keyword>
<evidence type="ECO:0000313" key="13">
    <source>
        <dbReference type="Proteomes" id="UP000291000"/>
    </source>
</evidence>
<dbReference type="Bgee" id="ENSCHIG00000013145">
    <property type="expression patterns" value="Expressed in thymus"/>
</dbReference>
<feature type="disulfide bond" evidence="7">
    <location>
        <begin position="93"/>
        <end position="103"/>
    </location>
</feature>
<reference evidence="12" key="3">
    <citation type="submission" date="2025-09" db="UniProtKB">
        <authorList>
            <consortium name="Ensembl"/>
        </authorList>
    </citation>
    <scope>IDENTIFICATION</scope>
</reference>
<dbReference type="PROSITE" id="PS00420">
    <property type="entry name" value="SRCR_1"/>
    <property type="match status" value="3"/>
</dbReference>
<dbReference type="GO" id="GO:0005615">
    <property type="term" value="C:extracellular space"/>
    <property type="evidence" value="ECO:0007669"/>
    <property type="project" value="TreeGrafter"/>
</dbReference>
<dbReference type="Proteomes" id="UP000291000">
    <property type="component" value="Chromosome 5"/>
</dbReference>
<feature type="disulfide bond" evidence="7">
    <location>
        <begin position="62"/>
        <end position="123"/>
    </location>
</feature>
<dbReference type="AlphaFoldDB" id="A0A452EFI5"/>
<protein>
    <recommendedName>
        <fullName evidence="11">SRCR domain-containing protein</fullName>
    </recommendedName>
</protein>
<feature type="disulfide bond" evidence="7">
    <location>
        <begin position="299"/>
        <end position="309"/>
    </location>
</feature>
<dbReference type="Gene3D" id="3.10.250.10">
    <property type="entry name" value="SRCR-like domain"/>
    <property type="match status" value="6"/>
</dbReference>
<evidence type="ECO:0000256" key="4">
    <source>
        <dbReference type="ARBA" id="ARBA00022737"/>
    </source>
</evidence>
<dbReference type="EMBL" id="LWLT01000005">
    <property type="status" value="NOT_ANNOTATED_CDS"/>
    <property type="molecule type" value="Genomic_DNA"/>
</dbReference>
<feature type="domain" description="SRCR" evidence="11">
    <location>
        <begin position="127"/>
        <end position="227"/>
    </location>
</feature>
<feature type="disulfide bond" evidence="7">
    <location>
        <begin position="496"/>
        <end position="560"/>
    </location>
</feature>
<name>A0A452EFI5_CAPHI</name>
<keyword evidence="6" id="KW-0325">Glycoprotein</keyword>
<dbReference type="GO" id="GO:0004252">
    <property type="term" value="F:serine-type endopeptidase activity"/>
    <property type="evidence" value="ECO:0007669"/>
    <property type="project" value="TreeGrafter"/>
</dbReference>
<feature type="disulfide bond" evidence="7">
    <location>
        <begin position="540"/>
        <end position="550"/>
    </location>
</feature>
<reference evidence="12" key="2">
    <citation type="submission" date="2025-08" db="UniProtKB">
        <authorList>
            <consortium name="Ensembl"/>
        </authorList>
    </citation>
    <scope>IDENTIFICATION</scope>
</reference>
<dbReference type="SUPFAM" id="SSF56487">
    <property type="entry name" value="SRCR-like"/>
    <property type="match status" value="6"/>
</dbReference>
<evidence type="ECO:0000313" key="12">
    <source>
        <dbReference type="Ensembl" id="ENSCHIP00000010784.1"/>
    </source>
</evidence>
<accession>A0A452EFI5</accession>
<evidence type="ECO:0000256" key="8">
    <source>
        <dbReference type="SAM" id="MobiDB-lite"/>
    </source>
</evidence>
<feature type="disulfide bond" evidence="7">
    <location>
        <begin position="49"/>
        <end position="113"/>
    </location>
</feature>
<feature type="disulfide bond" evidence="7">
    <location>
        <begin position="628"/>
        <end position="689"/>
    </location>
</feature>
<organism evidence="12 13">
    <name type="scientific">Capra hircus</name>
    <name type="common">Goat</name>
    <dbReference type="NCBI Taxonomy" id="9925"/>
    <lineage>
        <taxon>Eukaryota</taxon>
        <taxon>Metazoa</taxon>
        <taxon>Chordata</taxon>
        <taxon>Craniata</taxon>
        <taxon>Vertebrata</taxon>
        <taxon>Euteleostomi</taxon>
        <taxon>Mammalia</taxon>
        <taxon>Eutheria</taxon>
        <taxon>Laurasiatheria</taxon>
        <taxon>Artiodactyla</taxon>
        <taxon>Ruminantia</taxon>
        <taxon>Pecora</taxon>
        <taxon>Bovidae</taxon>
        <taxon>Caprinae</taxon>
        <taxon>Capra</taxon>
    </lineage>
</organism>
<keyword evidence="4" id="KW-0677">Repeat</keyword>
<dbReference type="OMA" id="WSECLLE"/>
<dbReference type="FunFam" id="3.10.250.10:FF:000009">
    <property type="entry name" value="WC1"/>
    <property type="match status" value="3"/>
</dbReference>
<keyword evidence="2" id="KW-0964">Secreted</keyword>
<dbReference type="PROSITE" id="PS50287">
    <property type="entry name" value="SRCR_2"/>
    <property type="match status" value="6"/>
</dbReference>
<feature type="disulfide bond" evidence="7">
    <location>
        <begin position="165"/>
        <end position="226"/>
    </location>
</feature>
<feature type="disulfide bond" evidence="7">
    <location>
        <begin position="509"/>
        <end position="570"/>
    </location>
</feature>
<evidence type="ECO:0000256" key="10">
    <source>
        <dbReference type="SAM" id="SignalP"/>
    </source>
</evidence>
<feature type="disulfide bond" evidence="7">
    <location>
        <begin position="404"/>
        <end position="465"/>
    </location>
</feature>
<dbReference type="Pfam" id="PF00530">
    <property type="entry name" value="SRCR"/>
    <property type="match status" value="6"/>
</dbReference>
<evidence type="ECO:0000259" key="11">
    <source>
        <dbReference type="PROSITE" id="PS50287"/>
    </source>
</evidence>
<feature type="disulfide bond" evidence="7">
    <location>
        <begin position="391"/>
        <end position="455"/>
    </location>
</feature>